<evidence type="ECO:0000313" key="2">
    <source>
        <dbReference type="EMBL" id="KAK0159856.1"/>
    </source>
</evidence>
<reference evidence="2" key="1">
    <citation type="journal article" date="2023" name="bioRxiv">
        <title>Scaffold-level genome assemblies of two parasitoid biocontrol wasps reveal the parthenogenesis mechanism and an associated novel virus.</title>
        <authorList>
            <person name="Inwood S."/>
            <person name="Skelly J."/>
            <person name="Guhlin J."/>
            <person name="Harrop T."/>
            <person name="Goldson S."/>
            <person name="Dearden P."/>
        </authorList>
    </citation>
    <scope>NUCLEOTIDE SEQUENCE</scope>
    <source>
        <strain evidence="2">Lincoln</strain>
        <tissue evidence="2">Whole body</tissue>
    </source>
</reference>
<gene>
    <name evidence="2" type="ORF">PV327_010922</name>
</gene>
<feature type="compositionally biased region" description="Polar residues" evidence="1">
    <location>
        <begin position="159"/>
        <end position="185"/>
    </location>
</feature>
<feature type="region of interest" description="Disordered" evidence="1">
    <location>
        <begin position="91"/>
        <end position="139"/>
    </location>
</feature>
<dbReference type="Proteomes" id="UP001168972">
    <property type="component" value="Unassembled WGS sequence"/>
</dbReference>
<name>A0AA39F0I8_MICHY</name>
<dbReference type="AlphaFoldDB" id="A0AA39F0I8"/>
<feature type="region of interest" description="Disordered" evidence="1">
    <location>
        <begin position="157"/>
        <end position="200"/>
    </location>
</feature>
<evidence type="ECO:0000256" key="1">
    <source>
        <dbReference type="SAM" id="MobiDB-lite"/>
    </source>
</evidence>
<feature type="compositionally biased region" description="Basic residues" evidence="1">
    <location>
        <begin position="126"/>
        <end position="135"/>
    </location>
</feature>
<keyword evidence="3" id="KW-1185">Reference proteome</keyword>
<sequence length="200" mass="22512">MALSQEELNRIIDMELKDKDPELVEILTELGKEIADRSRRRSVPVLNNRYAKNRGACSKPIPLKAAPITEKPQKLVVRSVEVLIPRVKLISPHHESKKDGKRKKRTTDSKIVKPAPTSVTEVPKKKSEKKKKVRKTPPVITIADSEDDISKAVMKLNNVPETTHQTKNRQGSEWTINTNKAQSTPKPIPEVITLSDSRPP</sequence>
<accession>A0AA39F0I8</accession>
<reference evidence="2" key="2">
    <citation type="submission" date="2023-03" db="EMBL/GenBank/DDBJ databases">
        <authorList>
            <person name="Inwood S.N."/>
            <person name="Skelly J.G."/>
            <person name="Guhlin J."/>
            <person name="Harrop T.W.R."/>
            <person name="Goldson S.G."/>
            <person name="Dearden P.K."/>
        </authorList>
    </citation>
    <scope>NUCLEOTIDE SEQUENCE</scope>
    <source>
        <strain evidence="2">Lincoln</strain>
        <tissue evidence="2">Whole body</tissue>
    </source>
</reference>
<comment type="caution">
    <text evidence="2">The sequence shown here is derived from an EMBL/GenBank/DDBJ whole genome shotgun (WGS) entry which is preliminary data.</text>
</comment>
<evidence type="ECO:0000313" key="3">
    <source>
        <dbReference type="Proteomes" id="UP001168972"/>
    </source>
</evidence>
<dbReference type="EMBL" id="JAQQBR010001836">
    <property type="protein sequence ID" value="KAK0159856.1"/>
    <property type="molecule type" value="Genomic_DNA"/>
</dbReference>
<proteinExistence type="predicted"/>
<protein>
    <submittedName>
        <fullName evidence="2">Uncharacterized protein</fullName>
    </submittedName>
</protein>
<organism evidence="2 3">
    <name type="scientific">Microctonus hyperodae</name>
    <name type="common">Parasitoid wasp</name>
    <dbReference type="NCBI Taxonomy" id="165561"/>
    <lineage>
        <taxon>Eukaryota</taxon>
        <taxon>Metazoa</taxon>
        <taxon>Ecdysozoa</taxon>
        <taxon>Arthropoda</taxon>
        <taxon>Hexapoda</taxon>
        <taxon>Insecta</taxon>
        <taxon>Pterygota</taxon>
        <taxon>Neoptera</taxon>
        <taxon>Endopterygota</taxon>
        <taxon>Hymenoptera</taxon>
        <taxon>Apocrita</taxon>
        <taxon>Ichneumonoidea</taxon>
        <taxon>Braconidae</taxon>
        <taxon>Euphorinae</taxon>
        <taxon>Microctonus</taxon>
    </lineage>
</organism>